<protein>
    <submittedName>
        <fullName evidence="2">Uncharacterized protein</fullName>
    </submittedName>
</protein>
<dbReference type="RefSeq" id="WP_154457641.1">
    <property type="nucleotide sequence ID" value="NZ_VUMV01000003.1"/>
</dbReference>
<keyword evidence="3" id="KW-1185">Reference proteome</keyword>
<comment type="caution">
    <text evidence="2">The sequence shown here is derived from an EMBL/GenBank/DDBJ whole genome shotgun (WGS) entry which is preliminary data.</text>
</comment>
<evidence type="ECO:0000313" key="3">
    <source>
        <dbReference type="Proteomes" id="UP000466864"/>
    </source>
</evidence>
<proteinExistence type="predicted"/>
<dbReference type="Proteomes" id="UP000466864">
    <property type="component" value="Unassembled WGS sequence"/>
</dbReference>
<evidence type="ECO:0000313" key="2">
    <source>
        <dbReference type="EMBL" id="MST81729.1"/>
    </source>
</evidence>
<dbReference type="EMBL" id="VUMV01000003">
    <property type="protein sequence ID" value="MST81729.1"/>
    <property type="molecule type" value="Genomic_DNA"/>
</dbReference>
<gene>
    <name evidence="2" type="ORF">FYJ60_05310</name>
</gene>
<accession>A0A7X2TMY7</accession>
<organism evidence="2 3">
    <name type="scientific">Bilifractor porci</name>
    <dbReference type="NCBI Taxonomy" id="2606636"/>
    <lineage>
        <taxon>Bacteria</taxon>
        <taxon>Bacillati</taxon>
        <taxon>Bacillota</taxon>
        <taxon>Clostridia</taxon>
        <taxon>Lachnospirales</taxon>
        <taxon>Lachnospiraceae</taxon>
        <taxon>Bilifractor</taxon>
    </lineage>
</organism>
<feature type="region of interest" description="Disordered" evidence="1">
    <location>
        <begin position="19"/>
        <end position="47"/>
    </location>
</feature>
<name>A0A7X2TMY7_9FIRM</name>
<feature type="compositionally biased region" description="Basic and acidic residues" evidence="1">
    <location>
        <begin position="29"/>
        <end position="47"/>
    </location>
</feature>
<evidence type="ECO:0000256" key="1">
    <source>
        <dbReference type="SAM" id="MobiDB-lite"/>
    </source>
</evidence>
<reference evidence="2 3" key="1">
    <citation type="submission" date="2019-08" db="EMBL/GenBank/DDBJ databases">
        <title>In-depth cultivation of the pig gut microbiome towards novel bacterial diversity and tailored functional studies.</title>
        <authorList>
            <person name="Wylensek D."/>
            <person name="Hitch T.C.A."/>
            <person name="Clavel T."/>
        </authorList>
    </citation>
    <scope>NUCLEOTIDE SEQUENCE [LARGE SCALE GENOMIC DNA]</scope>
    <source>
        <strain evidence="2 3">Oil+RF-744-WCA-WT-13</strain>
    </source>
</reference>
<dbReference type="AlphaFoldDB" id="A0A7X2TMY7"/>
<sequence>MKEHISEEHHIHEHEHCREAEHNHHHHEHEHCQEAEHDHHHHDHEHTQEQLPLLDIDEHEGALIGTVRCRIPGDYAQVTEELEQAVKNLAEEIDRQGGIVGHIKAFVKEENRSCMLSLTEPGEVHRIPADHPAVLAEIANIIFGLSEEEFHKCLVLAYGRWLQ</sequence>